<accession>A0A6A6IJQ1</accession>
<gene>
    <name evidence="1" type="ORF">BU26DRAFT_518708</name>
</gene>
<dbReference type="RefSeq" id="XP_033685302.1">
    <property type="nucleotide sequence ID" value="XM_033828881.1"/>
</dbReference>
<evidence type="ECO:0000313" key="1">
    <source>
        <dbReference type="EMBL" id="KAF2250298.1"/>
    </source>
</evidence>
<keyword evidence="2" id="KW-1185">Reference proteome</keyword>
<protein>
    <submittedName>
        <fullName evidence="1">Uncharacterized protein</fullName>
    </submittedName>
</protein>
<proteinExistence type="predicted"/>
<reference evidence="1" key="1">
    <citation type="journal article" date="2020" name="Stud. Mycol.">
        <title>101 Dothideomycetes genomes: a test case for predicting lifestyles and emergence of pathogens.</title>
        <authorList>
            <person name="Haridas S."/>
            <person name="Albert R."/>
            <person name="Binder M."/>
            <person name="Bloem J."/>
            <person name="Labutti K."/>
            <person name="Salamov A."/>
            <person name="Andreopoulos B."/>
            <person name="Baker S."/>
            <person name="Barry K."/>
            <person name="Bills G."/>
            <person name="Bluhm B."/>
            <person name="Cannon C."/>
            <person name="Castanera R."/>
            <person name="Culley D."/>
            <person name="Daum C."/>
            <person name="Ezra D."/>
            <person name="Gonzalez J."/>
            <person name="Henrissat B."/>
            <person name="Kuo A."/>
            <person name="Liang C."/>
            <person name="Lipzen A."/>
            <person name="Lutzoni F."/>
            <person name="Magnuson J."/>
            <person name="Mondo S."/>
            <person name="Nolan M."/>
            <person name="Ohm R."/>
            <person name="Pangilinan J."/>
            <person name="Park H.-J."/>
            <person name="Ramirez L."/>
            <person name="Alfaro M."/>
            <person name="Sun H."/>
            <person name="Tritt A."/>
            <person name="Yoshinaga Y."/>
            <person name="Zwiers L.-H."/>
            <person name="Turgeon B."/>
            <person name="Goodwin S."/>
            <person name="Spatafora J."/>
            <person name="Crous P."/>
            <person name="Grigoriev I."/>
        </authorList>
    </citation>
    <scope>NUCLEOTIDE SEQUENCE</scope>
    <source>
        <strain evidence="1">CBS 122368</strain>
    </source>
</reference>
<sequence>MRADPCTATCWPSNTLAVWAWGAVQHMTNPAWTVRAKLLFQNPRPQRLTRCKSSRCSGTATTLTANRRAHTRS</sequence>
<dbReference type="EMBL" id="ML987194">
    <property type="protein sequence ID" value="KAF2250298.1"/>
    <property type="molecule type" value="Genomic_DNA"/>
</dbReference>
<dbReference type="AlphaFoldDB" id="A0A6A6IJQ1"/>
<organism evidence="1 2">
    <name type="scientific">Trematosphaeria pertusa</name>
    <dbReference type="NCBI Taxonomy" id="390896"/>
    <lineage>
        <taxon>Eukaryota</taxon>
        <taxon>Fungi</taxon>
        <taxon>Dikarya</taxon>
        <taxon>Ascomycota</taxon>
        <taxon>Pezizomycotina</taxon>
        <taxon>Dothideomycetes</taxon>
        <taxon>Pleosporomycetidae</taxon>
        <taxon>Pleosporales</taxon>
        <taxon>Massarineae</taxon>
        <taxon>Trematosphaeriaceae</taxon>
        <taxon>Trematosphaeria</taxon>
    </lineage>
</organism>
<dbReference type="GeneID" id="54582211"/>
<name>A0A6A6IJQ1_9PLEO</name>
<dbReference type="Proteomes" id="UP000800094">
    <property type="component" value="Unassembled WGS sequence"/>
</dbReference>
<evidence type="ECO:0000313" key="2">
    <source>
        <dbReference type="Proteomes" id="UP000800094"/>
    </source>
</evidence>